<protein>
    <submittedName>
        <fullName evidence="2">Uncharacterized protein</fullName>
    </submittedName>
</protein>
<keyword evidence="1" id="KW-0812">Transmembrane</keyword>
<feature type="transmembrane region" description="Helical" evidence="1">
    <location>
        <begin position="38"/>
        <end position="59"/>
    </location>
</feature>
<reference evidence="2 3" key="1">
    <citation type="journal article" date="2015" name="Antonie Van Leeuwenhoek">
        <title>Oricola cellulosilytica gen. nov., sp. nov., a cellulose-degrading bacterium of the family Phyllobacteriaceae isolated from surface seashore water, and emended descriptions of Mesorhizobium loti and Phyllobacterium myrsinacearum.</title>
        <authorList>
            <person name="Hameed A."/>
            <person name="Shahina M."/>
            <person name="Lai W.A."/>
            <person name="Lin S.Y."/>
            <person name="Young L.S."/>
            <person name="Liu Y.C."/>
            <person name="Hsu Y.H."/>
            <person name="Young C.C."/>
        </authorList>
    </citation>
    <scope>NUCLEOTIDE SEQUENCE [LARGE SCALE GENOMIC DNA]</scope>
    <source>
        <strain evidence="2 3">KCTC 52183</strain>
    </source>
</reference>
<dbReference type="Proteomes" id="UP000291301">
    <property type="component" value="Unassembled WGS sequence"/>
</dbReference>
<dbReference type="RefSeq" id="WP_131569143.1">
    <property type="nucleotide sequence ID" value="NZ_JAINFK010000003.1"/>
</dbReference>
<keyword evidence="1" id="KW-1133">Transmembrane helix</keyword>
<evidence type="ECO:0000313" key="2">
    <source>
        <dbReference type="EMBL" id="TCD13795.1"/>
    </source>
</evidence>
<organism evidence="2 3">
    <name type="scientific">Oricola cellulosilytica</name>
    <dbReference type="NCBI Taxonomy" id="1429082"/>
    <lineage>
        <taxon>Bacteria</taxon>
        <taxon>Pseudomonadati</taxon>
        <taxon>Pseudomonadota</taxon>
        <taxon>Alphaproteobacteria</taxon>
        <taxon>Hyphomicrobiales</taxon>
        <taxon>Ahrensiaceae</taxon>
        <taxon>Oricola</taxon>
    </lineage>
</organism>
<evidence type="ECO:0000256" key="1">
    <source>
        <dbReference type="SAM" id="Phobius"/>
    </source>
</evidence>
<name>A0A4R0PA47_9HYPH</name>
<sequence length="64" mass="6592">MKRWIPAAEIVLAGALTGYLIGPESLDQFFGTAFRNTVAFNVIAGAAIGAVLGVIAVMATPKAE</sequence>
<feature type="transmembrane region" description="Helical" evidence="1">
    <location>
        <begin position="7"/>
        <end position="26"/>
    </location>
</feature>
<comment type="caution">
    <text evidence="2">The sequence shown here is derived from an EMBL/GenBank/DDBJ whole genome shotgun (WGS) entry which is preliminary data.</text>
</comment>
<keyword evidence="1" id="KW-0472">Membrane</keyword>
<keyword evidence="3" id="KW-1185">Reference proteome</keyword>
<dbReference type="AlphaFoldDB" id="A0A4R0PA47"/>
<dbReference type="EMBL" id="SJST01000004">
    <property type="protein sequence ID" value="TCD13795.1"/>
    <property type="molecule type" value="Genomic_DNA"/>
</dbReference>
<proteinExistence type="predicted"/>
<gene>
    <name evidence="2" type="ORF">E0D97_11885</name>
</gene>
<accession>A0A4R0PA47</accession>
<evidence type="ECO:0000313" key="3">
    <source>
        <dbReference type="Proteomes" id="UP000291301"/>
    </source>
</evidence>